<dbReference type="SMART" id="SM00851">
    <property type="entry name" value="MGS"/>
    <property type="match status" value="1"/>
</dbReference>
<dbReference type="InterPro" id="IPR011607">
    <property type="entry name" value="MGS-like_dom"/>
</dbReference>
<evidence type="ECO:0000256" key="9">
    <source>
        <dbReference type="ARBA" id="ARBA00047515"/>
    </source>
</evidence>
<evidence type="ECO:0000256" key="11">
    <source>
        <dbReference type="SAM" id="Phobius"/>
    </source>
</evidence>
<organism evidence="13 14">
    <name type="scientific">Ladona fulva</name>
    <name type="common">Scarce chaser dragonfly</name>
    <name type="synonym">Libellula fulva</name>
    <dbReference type="NCBI Taxonomy" id="123851"/>
    <lineage>
        <taxon>Eukaryota</taxon>
        <taxon>Metazoa</taxon>
        <taxon>Ecdysozoa</taxon>
        <taxon>Arthropoda</taxon>
        <taxon>Hexapoda</taxon>
        <taxon>Insecta</taxon>
        <taxon>Pterygota</taxon>
        <taxon>Palaeoptera</taxon>
        <taxon>Odonata</taxon>
        <taxon>Epiprocta</taxon>
        <taxon>Anisoptera</taxon>
        <taxon>Libelluloidea</taxon>
        <taxon>Libellulidae</taxon>
        <taxon>Ladona</taxon>
    </lineage>
</organism>
<comment type="caution">
    <text evidence="13">The sequence shown here is derived from an EMBL/GenBank/DDBJ whole genome shotgun (WGS) entry which is preliminary data.</text>
</comment>
<evidence type="ECO:0000313" key="14">
    <source>
        <dbReference type="Proteomes" id="UP000792457"/>
    </source>
</evidence>
<dbReference type="Gene3D" id="3.40.50.1380">
    <property type="entry name" value="Methylglyoxal synthase-like domain"/>
    <property type="match status" value="1"/>
</dbReference>
<keyword evidence="11" id="KW-0472">Membrane</keyword>
<evidence type="ECO:0000256" key="1">
    <source>
        <dbReference type="ARBA" id="ARBA00000945"/>
    </source>
</evidence>
<dbReference type="Pfam" id="PF02142">
    <property type="entry name" value="MGS"/>
    <property type="match status" value="1"/>
</dbReference>
<comment type="catalytic activity">
    <reaction evidence="10">
        <text>IMP + H2O = 5-formamido-1-(5-phospho-D-ribosyl)imidazole-4-carboxamide</text>
        <dbReference type="Rhea" id="RHEA:18445"/>
        <dbReference type="ChEBI" id="CHEBI:15377"/>
        <dbReference type="ChEBI" id="CHEBI:58053"/>
        <dbReference type="ChEBI" id="CHEBI:58467"/>
        <dbReference type="EC" id="3.5.4.10"/>
    </reaction>
    <physiologicalReaction direction="right-to-left" evidence="10">
        <dbReference type="Rhea" id="RHEA:18447"/>
    </physiologicalReaction>
</comment>
<sequence>MNRAIQVIQGTREIAEVSWFLGAVLFIVLVFHIMASGGNLALLSVSNKTGLLPLAQNLHKILGLTLVASGGTANSLRAAGLPVKDVSELTGAPEMLGGRVKTLHPAVHAGILSRNTASDQADLKKMNYEMIQVVVCNLYPFVDTVSKPGVTIPEAVENIDIGGVTLLRAAAKNYDRVTVICDPTDYDKVMTEMQSSPNKDTSIDTRFFSTSSGKPEVFSRSSRRTNSSKFVSI</sequence>
<reference evidence="13" key="2">
    <citation type="submission" date="2017-10" db="EMBL/GenBank/DDBJ databases">
        <title>Ladona fulva Genome sequencing and assembly.</title>
        <authorList>
            <person name="Murali S."/>
            <person name="Richards S."/>
            <person name="Bandaranaike D."/>
            <person name="Bellair M."/>
            <person name="Blankenburg K."/>
            <person name="Chao H."/>
            <person name="Dinh H."/>
            <person name="Doddapaneni H."/>
            <person name="Dugan-Rocha S."/>
            <person name="Elkadiri S."/>
            <person name="Gnanaolivu R."/>
            <person name="Hernandez B."/>
            <person name="Skinner E."/>
            <person name="Javaid M."/>
            <person name="Lee S."/>
            <person name="Li M."/>
            <person name="Ming W."/>
            <person name="Munidasa M."/>
            <person name="Muniz J."/>
            <person name="Nguyen L."/>
            <person name="Hughes D."/>
            <person name="Osuji N."/>
            <person name="Pu L.-L."/>
            <person name="Puazo M."/>
            <person name="Qu C."/>
            <person name="Quiroz J."/>
            <person name="Raj R."/>
            <person name="Weissenberger G."/>
            <person name="Xin Y."/>
            <person name="Zou X."/>
            <person name="Han Y."/>
            <person name="Worley K."/>
            <person name="Muzny D."/>
            <person name="Gibbs R."/>
        </authorList>
    </citation>
    <scope>NUCLEOTIDE SEQUENCE</scope>
    <source>
        <strain evidence="13">Sampled in the wild</strain>
    </source>
</reference>
<evidence type="ECO:0000256" key="7">
    <source>
        <dbReference type="ARBA" id="ARBA00032307"/>
    </source>
</evidence>
<keyword evidence="6" id="KW-0511">Multifunctional enzyme</keyword>
<evidence type="ECO:0000256" key="3">
    <source>
        <dbReference type="ARBA" id="ARBA00022679"/>
    </source>
</evidence>
<comment type="catalytic activity">
    <reaction evidence="1">
        <text>10-formyldihydrofolate + 5-amino-1-(5-phospho-beta-D-ribosyl)imidazole-4-carboxamide = 5-formamido-1-(5-phospho-D-ribosyl)imidazole-4-carboxamide + 7,8-dihydrofolate</text>
        <dbReference type="Rhea" id="RHEA:59144"/>
        <dbReference type="ChEBI" id="CHEBI:57451"/>
        <dbReference type="ChEBI" id="CHEBI:57452"/>
        <dbReference type="ChEBI" id="CHEBI:58467"/>
        <dbReference type="ChEBI" id="CHEBI:58475"/>
    </reaction>
    <physiologicalReaction direction="left-to-right" evidence="1">
        <dbReference type="Rhea" id="RHEA:59145"/>
    </physiologicalReaction>
</comment>
<protein>
    <recommendedName>
        <fullName evidence="2">Bifunctional purine biosynthesis protein ATIC</fullName>
    </recommendedName>
    <alternativeName>
        <fullName evidence="7">AICAR transformylase/inosine monophosphate cyclohydrolase</fullName>
    </alternativeName>
</protein>
<keyword evidence="11" id="KW-1133">Transmembrane helix</keyword>
<evidence type="ECO:0000256" key="10">
    <source>
        <dbReference type="ARBA" id="ARBA00048341"/>
    </source>
</evidence>
<dbReference type="CDD" id="cd01421">
    <property type="entry name" value="IMPCH"/>
    <property type="match status" value="1"/>
</dbReference>
<dbReference type="Pfam" id="PF01808">
    <property type="entry name" value="AICARFT_IMPCHas"/>
    <property type="match status" value="1"/>
</dbReference>
<dbReference type="PANTHER" id="PTHR11692:SF0">
    <property type="entry name" value="BIFUNCTIONAL PURINE BIOSYNTHESIS PROTEIN ATIC"/>
    <property type="match status" value="1"/>
</dbReference>
<dbReference type="SUPFAM" id="SSF52335">
    <property type="entry name" value="Methylglyoxal synthase-like"/>
    <property type="match status" value="1"/>
</dbReference>
<feature type="transmembrane region" description="Helical" evidence="11">
    <location>
        <begin position="20"/>
        <end position="43"/>
    </location>
</feature>
<dbReference type="AlphaFoldDB" id="A0A8K0KLE4"/>
<dbReference type="GO" id="GO:0006189">
    <property type="term" value="P:'de novo' IMP biosynthetic process"/>
    <property type="evidence" value="ECO:0007669"/>
    <property type="project" value="TreeGrafter"/>
</dbReference>
<dbReference type="GO" id="GO:0005829">
    <property type="term" value="C:cytosol"/>
    <property type="evidence" value="ECO:0007669"/>
    <property type="project" value="TreeGrafter"/>
</dbReference>
<evidence type="ECO:0000313" key="13">
    <source>
        <dbReference type="EMBL" id="KAG8237466.1"/>
    </source>
</evidence>
<comment type="subunit">
    <text evidence="8">Homodimer. Associates with internalized INSR complexes on Golgi/endosomal membranes. Interacts with INSR; ATIC together with PRKAA2/AMPK2 and HACD3/PTPLAD1 is proposed to be part of a signaling network regulating INSR autophosphorylation and endocytosis.</text>
</comment>
<dbReference type="InterPro" id="IPR036914">
    <property type="entry name" value="MGS-like_dom_sf"/>
</dbReference>
<keyword evidence="5" id="KW-0378">Hydrolase</keyword>
<keyword evidence="11" id="KW-0812">Transmembrane</keyword>
<dbReference type="PROSITE" id="PS51855">
    <property type="entry name" value="MGS"/>
    <property type="match status" value="1"/>
</dbReference>
<keyword evidence="4" id="KW-0658">Purine biosynthesis</keyword>
<evidence type="ECO:0000256" key="5">
    <source>
        <dbReference type="ARBA" id="ARBA00022801"/>
    </source>
</evidence>
<evidence type="ECO:0000256" key="4">
    <source>
        <dbReference type="ARBA" id="ARBA00022755"/>
    </source>
</evidence>
<dbReference type="GO" id="GO:0003937">
    <property type="term" value="F:IMP cyclohydrolase activity"/>
    <property type="evidence" value="ECO:0007669"/>
    <property type="project" value="UniProtKB-EC"/>
</dbReference>
<dbReference type="PANTHER" id="PTHR11692">
    <property type="entry name" value="BIFUNCTIONAL PURINE BIOSYNTHESIS PROTEIN PURH"/>
    <property type="match status" value="1"/>
</dbReference>
<feature type="domain" description="MGS-like" evidence="12">
    <location>
        <begin position="31"/>
        <end position="181"/>
    </location>
</feature>
<name>A0A8K0KLE4_LADFU</name>
<gene>
    <name evidence="13" type="ORF">J437_LFUL015685</name>
</gene>
<evidence type="ECO:0000256" key="6">
    <source>
        <dbReference type="ARBA" id="ARBA00023268"/>
    </source>
</evidence>
<reference evidence="13" key="1">
    <citation type="submission" date="2013-04" db="EMBL/GenBank/DDBJ databases">
        <authorList>
            <person name="Qu J."/>
            <person name="Murali S.C."/>
            <person name="Bandaranaike D."/>
            <person name="Bellair M."/>
            <person name="Blankenburg K."/>
            <person name="Chao H."/>
            <person name="Dinh H."/>
            <person name="Doddapaneni H."/>
            <person name="Downs B."/>
            <person name="Dugan-Rocha S."/>
            <person name="Elkadiri S."/>
            <person name="Gnanaolivu R.D."/>
            <person name="Hernandez B."/>
            <person name="Javaid M."/>
            <person name="Jayaseelan J.C."/>
            <person name="Lee S."/>
            <person name="Li M."/>
            <person name="Ming W."/>
            <person name="Munidasa M."/>
            <person name="Muniz J."/>
            <person name="Nguyen L."/>
            <person name="Ongeri F."/>
            <person name="Osuji N."/>
            <person name="Pu L.-L."/>
            <person name="Puazo M."/>
            <person name="Qu C."/>
            <person name="Quiroz J."/>
            <person name="Raj R."/>
            <person name="Weissenberger G."/>
            <person name="Xin Y."/>
            <person name="Zou X."/>
            <person name="Han Y."/>
            <person name="Richards S."/>
            <person name="Worley K."/>
            <person name="Muzny D."/>
            <person name="Gibbs R."/>
        </authorList>
    </citation>
    <scope>NUCLEOTIDE SEQUENCE</scope>
    <source>
        <strain evidence="13">Sampled in the wild</strain>
    </source>
</reference>
<dbReference type="FunFam" id="3.40.50.1380:FF:000001">
    <property type="entry name" value="Bifunctional purine biosynthesis protein PurH"/>
    <property type="match status" value="1"/>
</dbReference>
<dbReference type="EMBL" id="KZ309174">
    <property type="protein sequence ID" value="KAG8237466.1"/>
    <property type="molecule type" value="Genomic_DNA"/>
</dbReference>
<dbReference type="GO" id="GO:0004643">
    <property type="term" value="F:phosphoribosylaminoimidazolecarboxamide formyltransferase activity"/>
    <property type="evidence" value="ECO:0007669"/>
    <property type="project" value="UniProtKB-EC"/>
</dbReference>
<dbReference type="OrthoDB" id="6017153at2759"/>
<dbReference type="InterPro" id="IPR002695">
    <property type="entry name" value="PurH-like"/>
</dbReference>
<feature type="non-terminal residue" evidence="13">
    <location>
        <position position="1"/>
    </location>
</feature>
<keyword evidence="3" id="KW-0808">Transferase</keyword>
<comment type="catalytic activity">
    <reaction evidence="9">
        <text>(6R)-10-formyltetrahydrofolate + 5-amino-1-(5-phospho-beta-D-ribosyl)imidazole-4-carboxamide = 5-formamido-1-(5-phospho-D-ribosyl)imidazole-4-carboxamide + (6S)-5,6,7,8-tetrahydrofolate</text>
        <dbReference type="Rhea" id="RHEA:22192"/>
        <dbReference type="ChEBI" id="CHEBI:57453"/>
        <dbReference type="ChEBI" id="CHEBI:58467"/>
        <dbReference type="ChEBI" id="CHEBI:58475"/>
        <dbReference type="ChEBI" id="CHEBI:195366"/>
        <dbReference type="EC" id="2.1.2.3"/>
    </reaction>
    <physiologicalReaction direction="left-to-right" evidence="9">
        <dbReference type="Rhea" id="RHEA:22193"/>
    </physiologicalReaction>
</comment>
<evidence type="ECO:0000256" key="2">
    <source>
        <dbReference type="ARBA" id="ARBA00017905"/>
    </source>
</evidence>
<accession>A0A8K0KLE4</accession>
<keyword evidence="14" id="KW-1185">Reference proteome</keyword>
<evidence type="ECO:0000256" key="8">
    <source>
        <dbReference type="ARBA" id="ARBA00046691"/>
    </source>
</evidence>
<dbReference type="Proteomes" id="UP000792457">
    <property type="component" value="Unassembled WGS sequence"/>
</dbReference>
<evidence type="ECO:0000259" key="12">
    <source>
        <dbReference type="PROSITE" id="PS51855"/>
    </source>
</evidence>
<proteinExistence type="predicted"/>